<name>A0ABS8SAE5_DATST</name>
<organism evidence="1 2">
    <name type="scientific">Datura stramonium</name>
    <name type="common">Jimsonweed</name>
    <name type="synonym">Common thornapple</name>
    <dbReference type="NCBI Taxonomy" id="4076"/>
    <lineage>
        <taxon>Eukaryota</taxon>
        <taxon>Viridiplantae</taxon>
        <taxon>Streptophyta</taxon>
        <taxon>Embryophyta</taxon>
        <taxon>Tracheophyta</taxon>
        <taxon>Spermatophyta</taxon>
        <taxon>Magnoliopsida</taxon>
        <taxon>eudicotyledons</taxon>
        <taxon>Gunneridae</taxon>
        <taxon>Pentapetalae</taxon>
        <taxon>asterids</taxon>
        <taxon>lamiids</taxon>
        <taxon>Solanales</taxon>
        <taxon>Solanaceae</taxon>
        <taxon>Solanoideae</taxon>
        <taxon>Datureae</taxon>
        <taxon>Datura</taxon>
    </lineage>
</organism>
<dbReference type="EMBL" id="JACEIK010000369">
    <property type="protein sequence ID" value="MCD7455803.1"/>
    <property type="molecule type" value="Genomic_DNA"/>
</dbReference>
<dbReference type="Proteomes" id="UP000823775">
    <property type="component" value="Unassembled WGS sequence"/>
</dbReference>
<accession>A0ABS8SAE5</accession>
<evidence type="ECO:0000313" key="2">
    <source>
        <dbReference type="Proteomes" id="UP000823775"/>
    </source>
</evidence>
<gene>
    <name evidence="1" type="ORF">HAX54_029657</name>
</gene>
<sequence length="126" mass="14629">MVFMMNKADCSMTVDKQPQPLCVAPAEESLDQCLKNQQNNVCRNSMEPDISPRLQNVDNRIDKMSNVRPGLFRLPDSHQSWLIKNWPNELKTMERRVLMKEDNSRAADHVTDLCPHFDPFVELETN</sequence>
<keyword evidence="2" id="KW-1185">Reference proteome</keyword>
<reference evidence="1 2" key="1">
    <citation type="journal article" date="2021" name="BMC Genomics">
        <title>Datura genome reveals duplications of psychoactive alkaloid biosynthetic genes and high mutation rate following tissue culture.</title>
        <authorList>
            <person name="Rajewski A."/>
            <person name="Carter-House D."/>
            <person name="Stajich J."/>
            <person name="Litt A."/>
        </authorList>
    </citation>
    <scope>NUCLEOTIDE SEQUENCE [LARGE SCALE GENOMIC DNA]</scope>
    <source>
        <strain evidence="1">AR-01</strain>
    </source>
</reference>
<proteinExistence type="predicted"/>
<protein>
    <submittedName>
        <fullName evidence="1">Uncharacterized protein</fullName>
    </submittedName>
</protein>
<comment type="caution">
    <text evidence="1">The sequence shown here is derived from an EMBL/GenBank/DDBJ whole genome shotgun (WGS) entry which is preliminary data.</text>
</comment>
<evidence type="ECO:0000313" key="1">
    <source>
        <dbReference type="EMBL" id="MCD7455803.1"/>
    </source>
</evidence>